<keyword evidence="2" id="KW-1185">Reference proteome</keyword>
<dbReference type="RefSeq" id="XP_009855791.1">
    <property type="nucleotide sequence ID" value="XM_009857489.1"/>
</dbReference>
<sequence>MPGDNGTHGQTAFHFHFHPFLAVVVAGPAGLQKYNRQNVLGFFRVPVPYGKTWPCDRASGDPRCPSELCQCSPAKANPPVIALENEDAVAVVVGRPLRAGLAKTSFTSIFGRRDNF</sequence>
<dbReference type="Proteomes" id="UP000008065">
    <property type="component" value="Unassembled WGS sequence"/>
</dbReference>
<dbReference type="OrthoDB" id="10309385at2759"/>
<dbReference type="GeneID" id="20822173"/>
<proteinExistence type="predicted"/>
<dbReference type="KEGG" id="nte:NEUTE1DRAFT105147"/>
<evidence type="ECO:0000313" key="1">
    <source>
        <dbReference type="EMBL" id="EGO52149.1"/>
    </source>
</evidence>
<reference evidence="2" key="1">
    <citation type="journal article" date="2011" name="Genetics">
        <title>Massive changes in genome architecture accompany the transition to self-fertility in the filamentous fungus Neurospora tetrasperma.</title>
        <authorList>
            <person name="Ellison C.E."/>
            <person name="Stajich J.E."/>
            <person name="Jacobson D.J."/>
            <person name="Natvig D.O."/>
            <person name="Lapidus A."/>
            <person name="Foster B."/>
            <person name="Aerts A."/>
            <person name="Riley R."/>
            <person name="Lindquist E.A."/>
            <person name="Grigoriev I.V."/>
            <person name="Taylor J.W."/>
        </authorList>
    </citation>
    <scope>NUCLEOTIDE SEQUENCE [LARGE SCALE GENOMIC DNA]</scope>
    <source>
        <strain evidence="2">FGSC 2508 / P0657</strain>
    </source>
</reference>
<protein>
    <submittedName>
        <fullName evidence="1">Uncharacterized protein</fullName>
    </submittedName>
</protein>
<dbReference type="AlphaFoldDB" id="F8N0K9"/>
<name>F8N0K9_NEUT8</name>
<evidence type="ECO:0000313" key="2">
    <source>
        <dbReference type="Proteomes" id="UP000008065"/>
    </source>
</evidence>
<accession>F8N0K9</accession>
<dbReference type="HOGENOM" id="CLU_2085432_0_0_1"/>
<organism evidence="1 2">
    <name type="scientific">Neurospora tetrasperma (strain FGSC 2508 / ATCC MYA-4615 / P0657)</name>
    <dbReference type="NCBI Taxonomy" id="510951"/>
    <lineage>
        <taxon>Eukaryota</taxon>
        <taxon>Fungi</taxon>
        <taxon>Dikarya</taxon>
        <taxon>Ascomycota</taxon>
        <taxon>Pezizomycotina</taxon>
        <taxon>Sordariomycetes</taxon>
        <taxon>Sordariomycetidae</taxon>
        <taxon>Sordariales</taxon>
        <taxon>Sordariaceae</taxon>
        <taxon>Neurospora</taxon>
    </lineage>
</organism>
<dbReference type="VEuPathDB" id="FungiDB:NEUTE1DRAFT_105147"/>
<gene>
    <name evidence="1" type="ORF">NEUTE1DRAFT_105147</name>
</gene>
<dbReference type="EMBL" id="GL891382">
    <property type="protein sequence ID" value="EGO52149.1"/>
    <property type="molecule type" value="Genomic_DNA"/>
</dbReference>